<evidence type="ECO:0000256" key="1">
    <source>
        <dbReference type="SAM" id="MobiDB-lite"/>
    </source>
</evidence>
<dbReference type="Proteomes" id="UP001159427">
    <property type="component" value="Unassembled WGS sequence"/>
</dbReference>
<dbReference type="EMBL" id="CALNXI010002303">
    <property type="protein sequence ID" value="CAH3186035.1"/>
    <property type="molecule type" value="Genomic_DNA"/>
</dbReference>
<proteinExistence type="predicted"/>
<feature type="region of interest" description="Disordered" evidence="1">
    <location>
        <begin position="76"/>
        <end position="100"/>
    </location>
</feature>
<gene>
    <name evidence="2" type="ORF">PEVE_00016606</name>
</gene>
<accession>A0ABN8S469</accession>
<protein>
    <submittedName>
        <fullName evidence="2">Uncharacterized protein</fullName>
    </submittedName>
</protein>
<feature type="compositionally biased region" description="Pro residues" evidence="1">
    <location>
        <begin position="13"/>
        <end position="26"/>
    </location>
</feature>
<keyword evidence="3" id="KW-1185">Reference proteome</keyword>
<name>A0ABN8S469_9CNID</name>
<evidence type="ECO:0000313" key="3">
    <source>
        <dbReference type="Proteomes" id="UP001159427"/>
    </source>
</evidence>
<organism evidence="2 3">
    <name type="scientific">Porites evermanni</name>
    <dbReference type="NCBI Taxonomy" id="104178"/>
    <lineage>
        <taxon>Eukaryota</taxon>
        <taxon>Metazoa</taxon>
        <taxon>Cnidaria</taxon>
        <taxon>Anthozoa</taxon>
        <taxon>Hexacorallia</taxon>
        <taxon>Scleractinia</taxon>
        <taxon>Fungiina</taxon>
        <taxon>Poritidae</taxon>
        <taxon>Porites</taxon>
    </lineage>
</organism>
<evidence type="ECO:0000313" key="2">
    <source>
        <dbReference type="EMBL" id="CAH3186035.1"/>
    </source>
</evidence>
<reference evidence="2 3" key="1">
    <citation type="submission" date="2022-05" db="EMBL/GenBank/DDBJ databases">
        <authorList>
            <consortium name="Genoscope - CEA"/>
            <person name="William W."/>
        </authorList>
    </citation>
    <scope>NUCLEOTIDE SEQUENCE [LARGE SCALE GENOMIC DNA]</scope>
</reference>
<comment type="caution">
    <text evidence="2">The sequence shown here is derived from an EMBL/GenBank/DDBJ whole genome shotgun (WGS) entry which is preliminary data.</text>
</comment>
<sequence length="100" mass="11364">MLTPQNSLHNLSWPPPHPTPPPPPEQRLPLRFFLMLRVSLTRDQIRYLNEMAKNGKISEKALSTIEEYIPGLLKENGQLSVTEDHQSESTGSESESDLEQ</sequence>
<feature type="region of interest" description="Disordered" evidence="1">
    <location>
        <begin position="1"/>
        <end position="27"/>
    </location>
</feature>
<feature type="compositionally biased region" description="Polar residues" evidence="1">
    <location>
        <begin position="1"/>
        <end position="10"/>
    </location>
</feature>